<dbReference type="EMBL" id="MWWU01000001">
    <property type="protein sequence ID" value="OZG56819.1"/>
    <property type="molecule type" value="Genomic_DNA"/>
</dbReference>
<dbReference type="RefSeq" id="WP_094689253.1">
    <property type="nucleotide sequence ID" value="NZ_JACBYZ010000001.1"/>
</dbReference>
<reference evidence="2 3" key="1">
    <citation type="journal article" date="2017" name="BMC Genomics">
        <title>Comparative genomic and phylogenomic analyses of the Bifidobacteriaceae family.</title>
        <authorList>
            <person name="Lugli G.A."/>
            <person name="Milani C."/>
            <person name="Turroni F."/>
            <person name="Duranti S."/>
            <person name="Mancabelli L."/>
            <person name="Mangifesta M."/>
            <person name="Ferrario C."/>
            <person name="Modesto M."/>
            <person name="Mattarelli P."/>
            <person name="Jiri K."/>
            <person name="van Sinderen D."/>
            <person name="Ventura M."/>
        </authorList>
    </citation>
    <scope>NUCLEOTIDE SEQUENCE [LARGE SCALE GENOMIC DNA]</scope>
    <source>
        <strain evidence="2 3">LMG 21773</strain>
    </source>
</reference>
<evidence type="ECO:0000313" key="3">
    <source>
        <dbReference type="Proteomes" id="UP000228976"/>
    </source>
</evidence>
<comment type="caution">
    <text evidence="2">The sequence shown here is derived from an EMBL/GenBank/DDBJ whole genome shotgun (WGS) entry which is preliminary data.</text>
</comment>
<feature type="transmembrane region" description="Helical" evidence="1">
    <location>
        <begin position="225"/>
        <end position="245"/>
    </location>
</feature>
<dbReference type="AlphaFoldDB" id="A0A261FCE1"/>
<accession>A0A261FCE1</accession>
<evidence type="ECO:0000256" key="1">
    <source>
        <dbReference type="SAM" id="Phobius"/>
    </source>
</evidence>
<gene>
    <name evidence="2" type="ORF">AEAE_0128</name>
</gene>
<keyword evidence="1" id="KW-0812">Transmembrane</keyword>
<sequence length="435" mass="47266">MRIPKRSGSSAHACTAHVHTANVHIAKASSAAVSFDTAAVASASIPSADSAAAQFVPKTLRLRAIHALISGAKQVTQQVNLRSRAATPIERTPGDLCAQIHSSLLSGCTLREALFQALGQHPPAHCIPQTWLQEAIRSYCSGTQSEEEYRDCAAHLLMLLDLCENSGVPAAAGLEALERSENLEQRSREKLKQAQALPQATIKLFLILPFAVLLTTGGIGANPLLFYLSLPGLICALIGTGLMVLGRSWMRKVVADFFQPTAIALPDRVHGGNRQTRRWKALMRPAKSLDMTRLTDAALLAEFIRLCLQAGLPLPAAFSVVGHTARAQPLRELGLFLQRGCPWKMAWNAACCFVTEESMMRRFQQTSEGAWIRGEPCVHRFARLSRVVEQKVKEQIDLNSVNLSLHLLLPIGLCFLPAFIVLVIIPTIAAFAGVL</sequence>
<proteinExistence type="predicted"/>
<dbReference type="OrthoDB" id="3267562at2"/>
<feature type="transmembrane region" description="Helical" evidence="1">
    <location>
        <begin position="407"/>
        <end position="432"/>
    </location>
</feature>
<keyword evidence="1" id="KW-1133">Transmembrane helix</keyword>
<keyword evidence="1" id="KW-0472">Membrane</keyword>
<protein>
    <submittedName>
        <fullName evidence="2">Pilus assembly protein</fullName>
    </submittedName>
</protein>
<dbReference type="Proteomes" id="UP000228976">
    <property type="component" value="Unassembled WGS sequence"/>
</dbReference>
<evidence type="ECO:0000313" key="2">
    <source>
        <dbReference type="EMBL" id="OZG56819.1"/>
    </source>
</evidence>
<name>A0A261FCE1_9BIFI</name>
<feature type="transmembrane region" description="Helical" evidence="1">
    <location>
        <begin position="200"/>
        <end position="219"/>
    </location>
</feature>
<keyword evidence="3" id="KW-1185">Reference proteome</keyword>
<organism evidence="2 3">
    <name type="scientific">Aeriscardovia aeriphila</name>
    <dbReference type="NCBI Taxonomy" id="218139"/>
    <lineage>
        <taxon>Bacteria</taxon>
        <taxon>Bacillati</taxon>
        <taxon>Actinomycetota</taxon>
        <taxon>Actinomycetes</taxon>
        <taxon>Bifidobacteriales</taxon>
        <taxon>Bifidobacteriaceae</taxon>
        <taxon>Aeriscardovia</taxon>
    </lineage>
</organism>